<comment type="caution">
    <text evidence="4">The sequence shown here is derived from an EMBL/GenBank/DDBJ whole genome shotgun (WGS) entry which is preliminary data.</text>
</comment>
<dbReference type="Proteomes" id="UP000253383">
    <property type="component" value="Unassembled WGS sequence"/>
</dbReference>
<dbReference type="OrthoDB" id="1523489at2"/>
<name>A0A368JM29_9BACT</name>
<keyword evidence="1" id="KW-0472">Membrane</keyword>
<evidence type="ECO:0000259" key="2">
    <source>
        <dbReference type="Pfam" id="PF04773"/>
    </source>
</evidence>
<dbReference type="AlphaFoldDB" id="A0A368JM29"/>
<dbReference type="Gene3D" id="3.55.50.30">
    <property type="match status" value="1"/>
</dbReference>
<dbReference type="RefSeq" id="WP_114408432.1">
    <property type="nucleotide sequence ID" value="NZ_QOWE01000021.1"/>
</dbReference>
<keyword evidence="1" id="KW-0812">Transmembrane</keyword>
<organism evidence="4 5">
    <name type="scientific">Larkinella punicea</name>
    <dbReference type="NCBI Taxonomy" id="2315727"/>
    <lineage>
        <taxon>Bacteria</taxon>
        <taxon>Pseudomonadati</taxon>
        <taxon>Bacteroidota</taxon>
        <taxon>Cytophagia</taxon>
        <taxon>Cytophagales</taxon>
        <taxon>Spirosomataceae</taxon>
        <taxon>Larkinella</taxon>
    </lineage>
</organism>
<dbReference type="InterPro" id="IPR032508">
    <property type="entry name" value="FecR_C"/>
</dbReference>
<keyword evidence="5" id="KW-1185">Reference proteome</keyword>
<dbReference type="InterPro" id="IPR006860">
    <property type="entry name" value="FecR"/>
</dbReference>
<feature type="domain" description="Protein FecR C-terminal" evidence="3">
    <location>
        <begin position="261"/>
        <end position="329"/>
    </location>
</feature>
<feature type="domain" description="FecR protein" evidence="2">
    <location>
        <begin position="121"/>
        <end position="216"/>
    </location>
</feature>
<evidence type="ECO:0000313" key="4">
    <source>
        <dbReference type="EMBL" id="RCR67201.1"/>
    </source>
</evidence>
<proteinExistence type="predicted"/>
<dbReference type="PANTHER" id="PTHR30273">
    <property type="entry name" value="PERIPLASMIC SIGNAL SENSOR AND SIGMA FACTOR ACTIVATOR FECR-RELATED"/>
    <property type="match status" value="1"/>
</dbReference>
<evidence type="ECO:0000313" key="5">
    <source>
        <dbReference type="Proteomes" id="UP000253383"/>
    </source>
</evidence>
<evidence type="ECO:0000259" key="3">
    <source>
        <dbReference type="Pfam" id="PF16344"/>
    </source>
</evidence>
<reference evidence="4 5" key="1">
    <citation type="submission" date="2018-07" db="EMBL/GenBank/DDBJ databases">
        <title>Genome analysis of Larkinella rosea.</title>
        <authorList>
            <person name="Zhou Z."/>
            <person name="Wang G."/>
        </authorList>
    </citation>
    <scope>NUCLEOTIDE SEQUENCE [LARGE SCALE GENOMIC DNA]</scope>
    <source>
        <strain evidence="5">zzj9</strain>
    </source>
</reference>
<evidence type="ECO:0000256" key="1">
    <source>
        <dbReference type="SAM" id="Phobius"/>
    </source>
</evidence>
<protein>
    <submittedName>
        <fullName evidence="4">DUF4974 domain-containing protein</fullName>
    </submittedName>
</protein>
<gene>
    <name evidence="4" type="ORF">DUE52_23090</name>
</gene>
<dbReference type="PANTHER" id="PTHR30273:SF2">
    <property type="entry name" value="PROTEIN FECR"/>
    <property type="match status" value="1"/>
</dbReference>
<accession>A0A368JM29</accession>
<feature type="transmembrane region" description="Helical" evidence="1">
    <location>
        <begin position="89"/>
        <end position="110"/>
    </location>
</feature>
<dbReference type="Pfam" id="PF16344">
    <property type="entry name" value="FecR_C"/>
    <property type="match status" value="1"/>
</dbReference>
<dbReference type="GO" id="GO:0016989">
    <property type="term" value="F:sigma factor antagonist activity"/>
    <property type="evidence" value="ECO:0007669"/>
    <property type="project" value="TreeGrafter"/>
</dbReference>
<dbReference type="EMBL" id="QOWE01000021">
    <property type="protein sequence ID" value="RCR67201.1"/>
    <property type="molecule type" value="Genomic_DNA"/>
</dbReference>
<keyword evidence="1" id="KW-1133">Transmembrane helix</keyword>
<dbReference type="InterPro" id="IPR012373">
    <property type="entry name" value="Ferrdict_sens_TM"/>
</dbReference>
<dbReference type="Gene3D" id="2.60.120.1440">
    <property type="match status" value="1"/>
</dbReference>
<sequence>MDTQLLQKYVRNECTPEEARIVLLHLATVNGQRQLQQLLDADLTEPAAIPLNAAERLDAQRLFSRIQSTKRNAAGTRTESPFRRMRPRWTWMAAATIGVLLLATGSLFFYRKTATPELLSLHTDFGQTRRVVLPDQSIVTMNGNSSIRFADHWQADQPREVWVEGEAFFEVVHTKNHQRFQVHLPSQMNVEVLGTRFNVYTRKTQTKVVLNEGRIEMRVSDKPGNHLEMKPGEMFYADTQTKNFYKKPVNAVAQSSWRTNKLIFDGTTLSEIAQLLKDTYGLEVEIRDRDLLQQKFSGTIPGQNADTILKGLSGLFDLKITRKSNYILIE</sequence>
<dbReference type="Pfam" id="PF04773">
    <property type="entry name" value="FecR"/>
    <property type="match status" value="1"/>
</dbReference>
<dbReference type="PIRSF" id="PIRSF018266">
    <property type="entry name" value="FecR"/>
    <property type="match status" value="1"/>
</dbReference>